<accession>A0A6N4W8N0</accession>
<evidence type="ECO:0000256" key="2">
    <source>
        <dbReference type="ARBA" id="ARBA00023034"/>
    </source>
</evidence>
<evidence type="ECO:0008006" key="7">
    <source>
        <dbReference type="Google" id="ProtNLM"/>
    </source>
</evidence>
<dbReference type="GO" id="GO:0012505">
    <property type="term" value="C:endomembrane system"/>
    <property type="evidence" value="ECO:0007669"/>
    <property type="project" value="UniProtKB-ARBA"/>
</dbReference>
<dbReference type="GO" id="GO:0070273">
    <property type="term" value="F:phosphatidylinositol-4-phosphate binding"/>
    <property type="evidence" value="ECO:0007669"/>
    <property type="project" value="InterPro"/>
</dbReference>
<dbReference type="InterPro" id="IPR038261">
    <property type="entry name" value="GPP34-like_sf"/>
</dbReference>
<keyword evidence="6" id="KW-1185">Reference proteome</keyword>
<dbReference type="GO" id="GO:0005737">
    <property type="term" value="C:cytoplasm"/>
    <property type="evidence" value="ECO:0007669"/>
    <property type="project" value="UniProtKB-ARBA"/>
</dbReference>
<dbReference type="EMBL" id="AP022620">
    <property type="protein sequence ID" value="BBZ77389.1"/>
    <property type="molecule type" value="Genomic_DNA"/>
</dbReference>
<reference evidence="5 6" key="1">
    <citation type="journal article" date="2019" name="Emerg. Microbes Infect.">
        <title>Comprehensive subspecies identification of 175 nontuberculous mycobacteria species based on 7547 genomic profiles.</title>
        <authorList>
            <person name="Matsumoto Y."/>
            <person name="Kinjo T."/>
            <person name="Motooka D."/>
            <person name="Nabeya D."/>
            <person name="Jung N."/>
            <person name="Uechi K."/>
            <person name="Horii T."/>
            <person name="Iida T."/>
            <person name="Fujita J."/>
            <person name="Nakamura S."/>
        </authorList>
    </citation>
    <scope>NUCLEOTIDE SEQUENCE [LARGE SCALE GENOMIC DNA]</scope>
    <source>
        <strain evidence="5 6">JCM 30275</strain>
    </source>
</reference>
<name>A0A6N4W8N0_9MYCO</name>
<evidence type="ECO:0000256" key="1">
    <source>
        <dbReference type="ARBA" id="ARBA00004255"/>
    </source>
</evidence>
<dbReference type="AlphaFoldDB" id="A0A6N4W8N0"/>
<evidence type="ECO:0000313" key="5">
    <source>
        <dbReference type="EMBL" id="BBZ77389.1"/>
    </source>
</evidence>
<dbReference type="Pfam" id="PF05719">
    <property type="entry name" value="GPP34"/>
    <property type="match status" value="1"/>
</dbReference>
<dbReference type="Proteomes" id="UP000467249">
    <property type="component" value="Chromosome"/>
</dbReference>
<proteinExistence type="predicted"/>
<evidence type="ECO:0000256" key="4">
    <source>
        <dbReference type="ARBA" id="ARBA00023136"/>
    </source>
</evidence>
<evidence type="ECO:0000313" key="6">
    <source>
        <dbReference type="Proteomes" id="UP000467249"/>
    </source>
</evidence>
<keyword evidence="4" id="KW-0472">Membrane</keyword>
<organism evidence="5 6">
    <name type="scientific">Mycolicibacterium anyangense</name>
    <dbReference type="NCBI Taxonomy" id="1431246"/>
    <lineage>
        <taxon>Bacteria</taxon>
        <taxon>Bacillati</taxon>
        <taxon>Actinomycetota</taxon>
        <taxon>Actinomycetes</taxon>
        <taxon>Mycobacteriales</taxon>
        <taxon>Mycobacteriaceae</taxon>
        <taxon>Mycolicibacterium</taxon>
    </lineage>
</organism>
<protein>
    <recommendedName>
        <fullName evidence="7">GPP34 family phosphoprotein</fullName>
    </recommendedName>
</protein>
<dbReference type="Gene3D" id="1.10.3630.10">
    <property type="entry name" value="yeast vps74-n-term truncation variant domain like"/>
    <property type="match status" value="1"/>
</dbReference>
<dbReference type="InterPro" id="IPR008628">
    <property type="entry name" value="GPP34-like"/>
</dbReference>
<comment type="subcellular location">
    <subcellularLocation>
        <location evidence="1">Golgi apparatus membrane</location>
        <topology evidence="1">Peripheral membrane protein</topology>
        <orientation evidence="1">Cytoplasmic side</orientation>
    </subcellularLocation>
</comment>
<dbReference type="KEGG" id="many:MANY_27260"/>
<sequence length="219" mass="23879">MARIAEDLLLLLLDNAAAQPAVERDVLQRVMAAAVLLDLAYECRVRPALPQEPVPPDRLVALAGPPPLDPVVRPALALLLQAPITPAAAIAKLRKRAEDDVLDQLLRTGQLHQVQLSSHRFRRNEYAWPMANRARVDRVRAALFAALFDGHRPDPQTATIVTLLHTVKALGVLLSLNERGWQWVSGRASEIASGTWVDDAQMADVNLAVTTAAIRTALA</sequence>
<dbReference type="RefSeq" id="WP_163804712.1">
    <property type="nucleotide sequence ID" value="NZ_AP022620.1"/>
</dbReference>
<keyword evidence="2" id="KW-0333">Golgi apparatus</keyword>
<evidence type="ECO:0000256" key="3">
    <source>
        <dbReference type="ARBA" id="ARBA00023121"/>
    </source>
</evidence>
<gene>
    <name evidence="5" type="ORF">MANY_27260</name>
</gene>
<keyword evidence="3" id="KW-0446">Lipid-binding</keyword>